<dbReference type="PANTHER" id="PTHR42988:SF2">
    <property type="entry name" value="CYCLIC NUCLEOTIDE PHOSPHODIESTERASE CBUA0032-RELATED"/>
    <property type="match status" value="1"/>
</dbReference>
<dbReference type="InterPro" id="IPR026575">
    <property type="entry name" value="GpdQ/CpdA-like"/>
</dbReference>
<keyword evidence="7" id="KW-1185">Reference proteome</keyword>
<dbReference type="InterPro" id="IPR042281">
    <property type="entry name" value="GpdQ_beta-strand"/>
</dbReference>
<evidence type="ECO:0000256" key="2">
    <source>
        <dbReference type="ARBA" id="ARBA00022801"/>
    </source>
</evidence>
<evidence type="ECO:0000313" key="7">
    <source>
        <dbReference type="Proteomes" id="UP000216885"/>
    </source>
</evidence>
<accession>A0A261V3A4</accession>
<name>A0A261V3A4_9BORD</name>
<reference evidence="6 7" key="1">
    <citation type="submission" date="2017-05" db="EMBL/GenBank/DDBJ databases">
        <title>Complete and WGS of Bordetella genogroups.</title>
        <authorList>
            <person name="Spilker T."/>
            <person name="LiPuma J."/>
        </authorList>
    </citation>
    <scope>NUCLEOTIDE SEQUENCE [LARGE SCALE GENOMIC DNA]</scope>
    <source>
        <strain evidence="6 7">AU9919</strain>
    </source>
</reference>
<dbReference type="OrthoDB" id="9784378at2"/>
<dbReference type="RefSeq" id="WP_094824044.1">
    <property type="nucleotide sequence ID" value="NZ_NEVO01000019.1"/>
</dbReference>
<organism evidence="6 7">
    <name type="scientific">Bordetella genomosp. 4</name>
    <dbReference type="NCBI Taxonomy" id="463044"/>
    <lineage>
        <taxon>Bacteria</taxon>
        <taxon>Pseudomonadati</taxon>
        <taxon>Pseudomonadota</taxon>
        <taxon>Betaproteobacteria</taxon>
        <taxon>Burkholderiales</taxon>
        <taxon>Alcaligenaceae</taxon>
        <taxon>Bordetella</taxon>
    </lineage>
</organism>
<keyword evidence="1" id="KW-0479">Metal-binding</keyword>
<dbReference type="EMBL" id="NEVQ01000001">
    <property type="protein sequence ID" value="OZI67653.1"/>
    <property type="molecule type" value="Genomic_DNA"/>
</dbReference>
<gene>
    <name evidence="6" type="ORF">CAL20_01005</name>
</gene>
<dbReference type="GO" id="GO:0004112">
    <property type="term" value="F:cyclic-nucleotide phosphodiesterase activity"/>
    <property type="evidence" value="ECO:0007669"/>
    <property type="project" value="InterPro"/>
</dbReference>
<dbReference type="CDD" id="cd07402">
    <property type="entry name" value="MPP_GpdQ"/>
    <property type="match status" value="1"/>
</dbReference>
<dbReference type="GO" id="GO:0046872">
    <property type="term" value="F:metal ion binding"/>
    <property type="evidence" value="ECO:0007669"/>
    <property type="project" value="UniProtKB-KW"/>
</dbReference>
<proteinExistence type="inferred from homology"/>
<evidence type="ECO:0000313" key="6">
    <source>
        <dbReference type="EMBL" id="OZI67653.1"/>
    </source>
</evidence>
<keyword evidence="3" id="KW-0408">Iron</keyword>
<comment type="similarity">
    <text evidence="4">Belongs to the cyclic nucleotide phosphodiesterase class-III family.</text>
</comment>
<evidence type="ECO:0000256" key="1">
    <source>
        <dbReference type="ARBA" id="ARBA00022723"/>
    </source>
</evidence>
<protein>
    <submittedName>
        <fullName evidence="6">Phosphodiesterase</fullName>
    </submittedName>
</protein>
<keyword evidence="2" id="KW-0378">Hydrolase</keyword>
<dbReference type="InterPro" id="IPR042283">
    <property type="entry name" value="GpdQ_catalytic"/>
</dbReference>
<dbReference type="Pfam" id="PF00149">
    <property type="entry name" value="Metallophos"/>
    <property type="match status" value="1"/>
</dbReference>
<dbReference type="SUPFAM" id="SSF56300">
    <property type="entry name" value="Metallo-dependent phosphatases"/>
    <property type="match status" value="1"/>
</dbReference>
<dbReference type="InterPro" id="IPR050884">
    <property type="entry name" value="CNP_phosphodiesterase-III"/>
</dbReference>
<dbReference type="Gene3D" id="3.60.21.40">
    <property type="entry name" value="GpdQ, catalytic alpha/beta sandwich domain"/>
    <property type="match status" value="1"/>
</dbReference>
<evidence type="ECO:0000256" key="3">
    <source>
        <dbReference type="ARBA" id="ARBA00023004"/>
    </source>
</evidence>
<dbReference type="InterPro" id="IPR029052">
    <property type="entry name" value="Metallo-depent_PP-like"/>
</dbReference>
<evidence type="ECO:0000256" key="4">
    <source>
        <dbReference type="ARBA" id="ARBA00025742"/>
    </source>
</evidence>
<feature type="domain" description="Calcineurin-like phosphoesterase" evidence="5">
    <location>
        <begin position="1"/>
        <end position="198"/>
    </location>
</feature>
<dbReference type="PANTHER" id="PTHR42988">
    <property type="entry name" value="PHOSPHOHYDROLASE"/>
    <property type="match status" value="1"/>
</dbReference>
<dbReference type="InterPro" id="IPR004843">
    <property type="entry name" value="Calcineurin-like_PHP"/>
</dbReference>
<sequence>MLIAQITDLHIRMPGQKAYRVVETDRYLPPAIEALNRLDPAPDLVIISGDLTDFGRPQEYAHLKNMLDALHTPYFLMPGNHDAREALLAAFPTHTYLQGANGFVQYAVEDHPLRLLMLDTVVPMQSHGTLCSQRLDWLRERLAEQPGRPTAIAMHHPPFVTGIAHMDAIGLLAGAPELEQIVASHPNVERILCGHLHRTIFQRFGGTIASTCPSPAHQVALDLRPDGPSAFVMEPPGFHLHEWRNGVLVTHHAYIGDYPGPYPFHEEGGVLIDE</sequence>
<dbReference type="AlphaFoldDB" id="A0A261V3A4"/>
<comment type="caution">
    <text evidence="6">The sequence shown here is derived from an EMBL/GenBank/DDBJ whole genome shotgun (WGS) entry which is preliminary data.</text>
</comment>
<dbReference type="Proteomes" id="UP000216885">
    <property type="component" value="Unassembled WGS sequence"/>
</dbReference>
<dbReference type="Gene3D" id="3.30.750.180">
    <property type="entry name" value="GpdQ, beta-strand dimerisation domain"/>
    <property type="match status" value="1"/>
</dbReference>
<evidence type="ECO:0000259" key="5">
    <source>
        <dbReference type="Pfam" id="PF00149"/>
    </source>
</evidence>